<reference evidence="2 3" key="1">
    <citation type="journal article" date="2024" name="Plant J.">
        <title>Genome sequences and population genomics reveal climatic adaptation and genomic divergence between two closely related sweetgum species.</title>
        <authorList>
            <person name="Xu W.Q."/>
            <person name="Ren C.Q."/>
            <person name="Zhang X.Y."/>
            <person name="Comes H.P."/>
            <person name="Liu X.H."/>
            <person name="Li Y.G."/>
            <person name="Kettle C.J."/>
            <person name="Jalonen R."/>
            <person name="Gaisberger H."/>
            <person name="Ma Y.Z."/>
            <person name="Qiu Y.X."/>
        </authorList>
    </citation>
    <scope>NUCLEOTIDE SEQUENCE [LARGE SCALE GENOMIC DNA]</scope>
    <source>
        <strain evidence="2">Hangzhou</strain>
    </source>
</reference>
<name>A0AAP0R7A6_LIQFO</name>
<keyword evidence="3" id="KW-1185">Reference proteome</keyword>
<evidence type="ECO:0000313" key="3">
    <source>
        <dbReference type="Proteomes" id="UP001415857"/>
    </source>
</evidence>
<dbReference type="AlphaFoldDB" id="A0AAP0R7A6"/>
<dbReference type="EMBL" id="JBBPBK010000014">
    <property type="protein sequence ID" value="KAK9270824.1"/>
    <property type="molecule type" value="Genomic_DNA"/>
</dbReference>
<accession>A0AAP0R7A6</accession>
<evidence type="ECO:0000313" key="2">
    <source>
        <dbReference type="EMBL" id="KAK9270824.1"/>
    </source>
</evidence>
<organism evidence="2 3">
    <name type="scientific">Liquidambar formosana</name>
    <name type="common">Formosan gum</name>
    <dbReference type="NCBI Taxonomy" id="63359"/>
    <lineage>
        <taxon>Eukaryota</taxon>
        <taxon>Viridiplantae</taxon>
        <taxon>Streptophyta</taxon>
        <taxon>Embryophyta</taxon>
        <taxon>Tracheophyta</taxon>
        <taxon>Spermatophyta</taxon>
        <taxon>Magnoliopsida</taxon>
        <taxon>eudicotyledons</taxon>
        <taxon>Gunneridae</taxon>
        <taxon>Pentapetalae</taxon>
        <taxon>Saxifragales</taxon>
        <taxon>Altingiaceae</taxon>
        <taxon>Liquidambar</taxon>
    </lineage>
</organism>
<feature type="compositionally biased region" description="Basic and acidic residues" evidence="1">
    <location>
        <begin position="17"/>
        <end position="36"/>
    </location>
</feature>
<sequence length="86" mass="9701">MWCKGILQSGSKADGIDWKFDEKSEGDKPTSNRGEDSEPSLKSSRVDLDHSSRFWTAEIGRGESYQNTLIEVQFVNGISWFVNGAW</sequence>
<proteinExistence type="predicted"/>
<gene>
    <name evidence="2" type="ORF">L1049_026410</name>
</gene>
<dbReference type="Proteomes" id="UP001415857">
    <property type="component" value="Unassembled WGS sequence"/>
</dbReference>
<feature type="region of interest" description="Disordered" evidence="1">
    <location>
        <begin position="17"/>
        <end position="45"/>
    </location>
</feature>
<evidence type="ECO:0000256" key="1">
    <source>
        <dbReference type="SAM" id="MobiDB-lite"/>
    </source>
</evidence>
<protein>
    <submittedName>
        <fullName evidence="2">Uncharacterized protein</fullName>
    </submittedName>
</protein>
<comment type="caution">
    <text evidence="2">The sequence shown here is derived from an EMBL/GenBank/DDBJ whole genome shotgun (WGS) entry which is preliminary data.</text>
</comment>